<keyword evidence="3" id="KW-1185">Reference proteome</keyword>
<accession>A0A285UMW6</accession>
<sequence>MKVKIMHVARVFLGIIFLGAGINGFIVGFGFDPIAPTSPAAMALFEFDYLLFAEKGLEIICGILLLANRFVVLTLAALSAIIVNILLLHIFLDWSLLPLAIVMCIAYGYLVYYYWHYFKHLFDMKAKQS</sequence>
<keyword evidence="1" id="KW-1133">Transmembrane helix</keyword>
<dbReference type="Proteomes" id="UP000219252">
    <property type="component" value="Unassembled WGS sequence"/>
</dbReference>
<feature type="transmembrane region" description="Helical" evidence="1">
    <location>
        <begin position="97"/>
        <end position="115"/>
    </location>
</feature>
<evidence type="ECO:0008006" key="4">
    <source>
        <dbReference type="Google" id="ProtNLM"/>
    </source>
</evidence>
<evidence type="ECO:0000313" key="2">
    <source>
        <dbReference type="EMBL" id="SOC43255.1"/>
    </source>
</evidence>
<dbReference type="AlphaFoldDB" id="A0A285UMW6"/>
<protein>
    <recommendedName>
        <fullName evidence="4">DoxX-like protein</fullName>
    </recommendedName>
</protein>
<evidence type="ECO:0000256" key="1">
    <source>
        <dbReference type="SAM" id="Phobius"/>
    </source>
</evidence>
<dbReference type="RefSeq" id="WP_235864634.1">
    <property type="nucleotide sequence ID" value="NZ_OBQC01000015.1"/>
</dbReference>
<organism evidence="2 3">
    <name type="scientific">Ureibacillus acetophenoni</name>
    <dbReference type="NCBI Taxonomy" id="614649"/>
    <lineage>
        <taxon>Bacteria</taxon>
        <taxon>Bacillati</taxon>
        <taxon>Bacillota</taxon>
        <taxon>Bacilli</taxon>
        <taxon>Bacillales</taxon>
        <taxon>Caryophanaceae</taxon>
        <taxon>Ureibacillus</taxon>
    </lineage>
</organism>
<dbReference type="EMBL" id="OBQC01000015">
    <property type="protein sequence ID" value="SOC43255.1"/>
    <property type="molecule type" value="Genomic_DNA"/>
</dbReference>
<evidence type="ECO:0000313" key="3">
    <source>
        <dbReference type="Proteomes" id="UP000219252"/>
    </source>
</evidence>
<name>A0A285UMW6_9BACL</name>
<feature type="transmembrane region" description="Helical" evidence="1">
    <location>
        <begin position="49"/>
        <end position="67"/>
    </location>
</feature>
<keyword evidence="1" id="KW-0472">Membrane</keyword>
<keyword evidence="1" id="KW-0812">Transmembrane</keyword>
<proteinExistence type="predicted"/>
<feature type="transmembrane region" description="Helical" evidence="1">
    <location>
        <begin position="72"/>
        <end position="91"/>
    </location>
</feature>
<gene>
    <name evidence="2" type="ORF">SAMN05877842_11549</name>
</gene>
<reference evidence="3" key="1">
    <citation type="submission" date="2017-08" db="EMBL/GenBank/DDBJ databases">
        <authorList>
            <person name="Varghese N."/>
            <person name="Submissions S."/>
        </authorList>
    </citation>
    <scope>NUCLEOTIDE SEQUENCE [LARGE SCALE GENOMIC DNA]</scope>
    <source>
        <strain evidence="3">JC23</strain>
    </source>
</reference>
<feature type="transmembrane region" description="Helical" evidence="1">
    <location>
        <begin position="12"/>
        <end position="29"/>
    </location>
</feature>